<gene>
    <name evidence="2" type="ORF">RhiirA4_473379</name>
</gene>
<organism evidence="2 3">
    <name type="scientific">Rhizophagus irregularis</name>
    <dbReference type="NCBI Taxonomy" id="588596"/>
    <lineage>
        <taxon>Eukaryota</taxon>
        <taxon>Fungi</taxon>
        <taxon>Fungi incertae sedis</taxon>
        <taxon>Mucoromycota</taxon>
        <taxon>Glomeromycotina</taxon>
        <taxon>Glomeromycetes</taxon>
        <taxon>Glomerales</taxon>
        <taxon>Glomeraceae</taxon>
        <taxon>Rhizophagus</taxon>
    </lineage>
</organism>
<evidence type="ECO:0000256" key="1">
    <source>
        <dbReference type="SAM" id="MobiDB-lite"/>
    </source>
</evidence>
<dbReference type="AlphaFoldDB" id="A0A2I1H6L8"/>
<dbReference type="VEuPathDB" id="FungiDB:FUN_020379"/>
<reference evidence="2 3" key="1">
    <citation type="submission" date="2015-10" db="EMBL/GenBank/DDBJ databases">
        <title>Genome analyses suggest a sexual origin of heterokaryosis in a supposedly ancient asexual fungus.</title>
        <authorList>
            <person name="Ropars J."/>
            <person name="Sedzielewska K."/>
            <person name="Noel J."/>
            <person name="Charron P."/>
            <person name="Farinelli L."/>
            <person name="Marton T."/>
            <person name="Kruger M."/>
            <person name="Pelin A."/>
            <person name="Brachmann A."/>
            <person name="Corradi N."/>
        </authorList>
    </citation>
    <scope>NUCLEOTIDE SEQUENCE [LARGE SCALE GENOMIC DNA]</scope>
    <source>
        <strain evidence="2 3">A4</strain>
    </source>
</reference>
<feature type="region of interest" description="Disordered" evidence="1">
    <location>
        <begin position="123"/>
        <end position="153"/>
    </location>
</feature>
<sequence>MVFIKTVVDGKYVVAALVDTTSRFSTISEEFFDKLQRKHGLRVWSRVGRVSKLVKRHNKDAVGEIRQSWLKEHEVEISIKWDKISMDGINISIIYEEALHSKEIYKVDNSEDPYMLGIYEKETLSQSSESSESSESSGDEFPILKKKCENNEK</sequence>
<keyword evidence="3" id="KW-1185">Reference proteome</keyword>
<comment type="caution">
    <text evidence="2">The sequence shown here is derived from an EMBL/GenBank/DDBJ whole genome shotgun (WGS) entry which is preliminary data.</text>
</comment>
<evidence type="ECO:0000313" key="2">
    <source>
        <dbReference type="EMBL" id="PKY54517.1"/>
    </source>
</evidence>
<accession>A0A2I1H6L8</accession>
<dbReference type="VEuPathDB" id="FungiDB:RhiirA1_477441"/>
<feature type="compositionally biased region" description="Basic and acidic residues" evidence="1">
    <location>
        <begin position="142"/>
        <end position="153"/>
    </location>
</feature>
<proteinExistence type="predicted"/>
<name>A0A2I1H6L8_9GLOM</name>
<evidence type="ECO:0000313" key="3">
    <source>
        <dbReference type="Proteomes" id="UP000234323"/>
    </source>
</evidence>
<feature type="compositionally biased region" description="Low complexity" evidence="1">
    <location>
        <begin position="125"/>
        <end position="136"/>
    </location>
</feature>
<dbReference type="EMBL" id="LLXI01001625">
    <property type="protein sequence ID" value="PKY54517.1"/>
    <property type="molecule type" value="Genomic_DNA"/>
</dbReference>
<dbReference type="Proteomes" id="UP000234323">
    <property type="component" value="Unassembled WGS sequence"/>
</dbReference>
<protein>
    <submittedName>
        <fullName evidence="2">Uncharacterized protein</fullName>
    </submittedName>
</protein>